<dbReference type="PANTHER" id="PTHR31956">
    <property type="entry name" value="NON-SPECIFIC PHOSPHOLIPASE C4-RELATED"/>
    <property type="match status" value="1"/>
</dbReference>
<dbReference type="SUPFAM" id="SSF53649">
    <property type="entry name" value="Alkaline phosphatase-like"/>
    <property type="match status" value="1"/>
</dbReference>
<organism evidence="2 3">
    <name type="scientific">Caballeronia choica</name>
    <dbReference type="NCBI Taxonomy" id="326476"/>
    <lineage>
        <taxon>Bacteria</taxon>
        <taxon>Pseudomonadati</taxon>
        <taxon>Pseudomonadota</taxon>
        <taxon>Betaproteobacteria</taxon>
        <taxon>Burkholderiales</taxon>
        <taxon>Burkholderiaceae</taxon>
        <taxon>Caballeronia</taxon>
    </lineage>
</organism>
<keyword evidence="3" id="KW-1185">Reference proteome</keyword>
<name>A0A158KH85_9BURK</name>
<evidence type="ECO:0000313" key="3">
    <source>
        <dbReference type="Proteomes" id="UP000054770"/>
    </source>
</evidence>
<dbReference type="GO" id="GO:0009395">
    <property type="term" value="P:phospholipid catabolic process"/>
    <property type="evidence" value="ECO:0007669"/>
    <property type="project" value="TreeGrafter"/>
</dbReference>
<dbReference type="AlphaFoldDB" id="A0A158KH85"/>
<evidence type="ECO:0000256" key="1">
    <source>
        <dbReference type="ARBA" id="ARBA00022801"/>
    </source>
</evidence>
<dbReference type="EMBL" id="FCON02000092">
    <property type="protein sequence ID" value="SAL80375.1"/>
    <property type="molecule type" value="Genomic_DNA"/>
</dbReference>
<gene>
    <name evidence="2" type="ORF">AWB68_05842</name>
</gene>
<dbReference type="GO" id="GO:0042578">
    <property type="term" value="F:phosphoric ester hydrolase activity"/>
    <property type="evidence" value="ECO:0007669"/>
    <property type="project" value="UniProtKB-ARBA"/>
</dbReference>
<keyword evidence="1" id="KW-0378">Hydrolase</keyword>
<dbReference type="InterPro" id="IPR017850">
    <property type="entry name" value="Alkaline_phosphatase_core_sf"/>
</dbReference>
<sequence length="515" mass="57824">MSQPPLLPQIKKIVYLMLENRSLDNLLGWLYAGDEQPAVVFPHKSNPKFNGLRPQTFFNLDANGEKIFVQPIGDDVWKNYQAIPWADPFESMLHPFTDDPRPPYNPWKGVMNQFFGGVQTIDRMPTSESGSPPMLGFFNDYYYSMQTEWKGHDILWTYTPQQLPVINHLAKQFAVSDCWFASVPSNTNPNRAYSICGTSIGRSSNQNIHAVEQFNIPTIFNYLTQAKKNWGIYYEREWQGNQCYTTYTFPQIQAAQQDNEVAPLAQFFGHAKAGTLPQFSYLEPKWTSVFPFDQGSDYHPPSAPSNGGEQFLQQVYEAVRNSPDWHDTLLIVSFDEHGGTYDHVAPAWGAINPDGLHGENFFDFDLFGARVPTILISPYVPTRSVFRPPETSHYPFDHTSFVKTLLQWAGIDLSTVNLGKRMPQAPTFEGVFVDHVVNDGTINFASPPLSAMSGVPDGSHPAGSRANLLELLEGIPVVASRVLLAQHHSADALNAAVARYREDPAQFDAALGNQR</sequence>
<reference evidence="2" key="1">
    <citation type="submission" date="2016-01" db="EMBL/GenBank/DDBJ databases">
        <authorList>
            <person name="Peeters C."/>
        </authorList>
    </citation>
    <scope>NUCLEOTIDE SEQUENCE [LARGE SCALE GENOMIC DNA]</scope>
    <source>
        <strain evidence="2">LMG 22940</strain>
    </source>
</reference>
<accession>A0A158KH85</accession>
<protein>
    <submittedName>
        <fullName evidence="2">Phosphoesterase family protein</fullName>
    </submittedName>
</protein>
<comment type="caution">
    <text evidence="2">The sequence shown here is derived from an EMBL/GenBank/DDBJ whole genome shotgun (WGS) entry which is preliminary data.</text>
</comment>
<dbReference type="OrthoDB" id="980947at2"/>
<dbReference type="RefSeq" id="WP_087647838.1">
    <property type="nucleotide sequence ID" value="NZ_FCON02000092.1"/>
</dbReference>
<dbReference type="InterPro" id="IPR007312">
    <property type="entry name" value="Phosphoesterase"/>
</dbReference>
<proteinExistence type="predicted"/>
<evidence type="ECO:0000313" key="2">
    <source>
        <dbReference type="EMBL" id="SAL80375.1"/>
    </source>
</evidence>
<dbReference type="Gene3D" id="3.40.720.10">
    <property type="entry name" value="Alkaline Phosphatase, subunit A"/>
    <property type="match status" value="1"/>
</dbReference>
<dbReference type="PANTHER" id="PTHR31956:SF1">
    <property type="entry name" value="NON-SPECIFIC PHOSPHOLIPASE C1"/>
    <property type="match status" value="1"/>
</dbReference>
<dbReference type="Proteomes" id="UP000054770">
    <property type="component" value="Unassembled WGS sequence"/>
</dbReference>
<dbReference type="Pfam" id="PF04185">
    <property type="entry name" value="Phosphoesterase"/>
    <property type="match status" value="1"/>
</dbReference>